<dbReference type="EC" id="2.7.13.3" evidence="2"/>
<dbReference type="SMART" id="SM00388">
    <property type="entry name" value="HisKA"/>
    <property type="match status" value="1"/>
</dbReference>
<dbReference type="SMART" id="SM00387">
    <property type="entry name" value="HATPase_c"/>
    <property type="match status" value="1"/>
</dbReference>
<evidence type="ECO:0000256" key="7">
    <source>
        <dbReference type="ARBA" id="ARBA00023136"/>
    </source>
</evidence>
<feature type="domain" description="Histidine kinase" evidence="8">
    <location>
        <begin position="164"/>
        <end position="380"/>
    </location>
</feature>
<evidence type="ECO:0000256" key="3">
    <source>
        <dbReference type="ARBA" id="ARBA00022553"/>
    </source>
</evidence>
<gene>
    <name evidence="10" type="ORF">SNE25_15735</name>
</gene>
<dbReference type="InterPro" id="IPR013655">
    <property type="entry name" value="PAS_fold_3"/>
</dbReference>
<dbReference type="InterPro" id="IPR036097">
    <property type="entry name" value="HisK_dim/P_sf"/>
</dbReference>
<dbReference type="InterPro" id="IPR036890">
    <property type="entry name" value="HATPase_C_sf"/>
</dbReference>
<dbReference type="Pfam" id="PF00512">
    <property type="entry name" value="HisKA"/>
    <property type="match status" value="1"/>
</dbReference>
<sequence>MEDIHNLMQPPIFIKETNDRICSGNHHAGFLEESLGIAFDSADLGYFYVDVIDRKIFVKNTRFKQLFGYIPSDHFTYHDAIDRIHPDYRRVVYEAIEAAMVEGIRFDMEFPITGSCDEHSRWVHGIGSIHHDKKRINNSYFIAFFYETTEKKRNEIRKNDFIIMVSHELKSPLSALSAILQTVALKLKRSNDDYVREAFLKSMSQITKMTNLIDGFLEIPRLDAGKLRLDKSDFDISELIQEQIRETELSISTHSIQFSACDPLFLNADYNKIGYVISNLIRNAIKYSLPGKLIKINCHLADNVVQISVSDEGIGIEPRDKEKLFERYYRAENSFTRHTGGSGIGLYLCAEIIQRHEGKIWVNSQPGVGSIFHFSLPTQITD</sequence>
<dbReference type="CDD" id="cd00075">
    <property type="entry name" value="HATPase"/>
    <property type="match status" value="1"/>
</dbReference>
<dbReference type="Pfam" id="PF02518">
    <property type="entry name" value="HATPase_c"/>
    <property type="match status" value="1"/>
</dbReference>
<keyword evidence="5 10" id="KW-0418">Kinase</keyword>
<dbReference type="PANTHER" id="PTHR45453:SF1">
    <property type="entry name" value="PHOSPHATE REGULON SENSOR PROTEIN PHOR"/>
    <property type="match status" value="1"/>
</dbReference>
<evidence type="ECO:0000256" key="4">
    <source>
        <dbReference type="ARBA" id="ARBA00022679"/>
    </source>
</evidence>
<reference evidence="10 11" key="1">
    <citation type="submission" date="2023-11" db="EMBL/GenBank/DDBJ databases">
        <title>Analysis of the Genomes of Mucilaginibacter gossypii cycad 4 and M. sabulilitoris SNA2: microbes with the potential for plant growth promotion.</title>
        <authorList>
            <person name="Hirsch A.M."/>
            <person name="Humm E."/>
            <person name="Rubbi M."/>
            <person name="Del Vecchio G."/>
            <person name="Ha S.M."/>
            <person name="Pellegrini M."/>
            <person name="Gunsalus R.P."/>
        </authorList>
    </citation>
    <scope>NUCLEOTIDE SEQUENCE [LARGE SCALE GENOMIC DNA]</scope>
    <source>
        <strain evidence="10 11">SNA2</strain>
    </source>
</reference>
<evidence type="ECO:0000256" key="6">
    <source>
        <dbReference type="ARBA" id="ARBA00023012"/>
    </source>
</evidence>
<evidence type="ECO:0000313" key="11">
    <source>
        <dbReference type="Proteomes" id="UP001324380"/>
    </source>
</evidence>
<dbReference type="PRINTS" id="PR00344">
    <property type="entry name" value="BCTRLSENSOR"/>
</dbReference>
<dbReference type="Gene3D" id="3.30.450.20">
    <property type="entry name" value="PAS domain"/>
    <property type="match status" value="1"/>
</dbReference>
<dbReference type="InterPro" id="IPR003661">
    <property type="entry name" value="HisK_dim/P_dom"/>
</dbReference>
<keyword evidence="4" id="KW-0808">Transferase</keyword>
<dbReference type="PROSITE" id="PS50109">
    <property type="entry name" value="HIS_KIN"/>
    <property type="match status" value="1"/>
</dbReference>
<proteinExistence type="predicted"/>
<keyword evidence="3" id="KW-0597">Phosphoprotein</keyword>
<evidence type="ECO:0000259" key="9">
    <source>
        <dbReference type="PROSITE" id="PS50112"/>
    </source>
</evidence>
<dbReference type="SUPFAM" id="SSF47384">
    <property type="entry name" value="Homodimeric domain of signal transducing histidine kinase"/>
    <property type="match status" value="1"/>
</dbReference>
<dbReference type="SUPFAM" id="SSF55785">
    <property type="entry name" value="PYP-like sensor domain (PAS domain)"/>
    <property type="match status" value="1"/>
</dbReference>
<dbReference type="InterPro" id="IPR035965">
    <property type="entry name" value="PAS-like_dom_sf"/>
</dbReference>
<dbReference type="CDD" id="cd00082">
    <property type="entry name" value="HisKA"/>
    <property type="match status" value="1"/>
</dbReference>
<dbReference type="InterPro" id="IPR005467">
    <property type="entry name" value="His_kinase_dom"/>
</dbReference>
<dbReference type="Gene3D" id="3.30.565.10">
    <property type="entry name" value="Histidine kinase-like ATPase, C-terminal domain"/>
    <property type="match status" value="1"/>
</dbReference>
<organism evidence="10 11">
    <name type="scientific">Mucilaginibacter sabulilitoris</name>
    <dbReference type="NCBI Taxonomy" id="1173583"/>
    <lineage>
        <taxon>Bacteria</taxon>
        <taxon>Pseudomonadati</taxon>
        <taxon>Bacteroidota</taxon>
        <taxon>Sphingobacteriia</taxon>
        <taxon>Sphingobacteriales</taxon>
        <taxon>Sphingobacteriaceae</taxon>
        <taxon>Mucilaginibacter</taxon>
    </lineage>
</organism>
<dbReference type="InterPro" id="IPR003594">
    <property type="entry name" value="HATPase_dom"/>
</dbReference>
<keyword evidence="6" id="KW-0902">Two-component regulatory system</keyword>
<dbReference type="RefSeq" id="WP_321566058.1">
    <property type="nucleotide sequence ID" value="NZ_CP139558.1"/>
</dbReference>
<evidence type="ECO:0000256" key="5">
    <source>
        <dbReference type="ARBA" id="ARBA00022777"/>
    </source>
</evidence>
<keyword evidence="11" id="KW-1185">Reference proteome</keyword>
<dbReference type="InterPro" id="IPR004358">
    <property type="entry name" value="Sig_transdc_His_kin-like_C"/>
</dbReference>
<accession>A0ABZ0TVS5</accession>
<dbReference type="GO" id="GO:0016301">
    <property type="term" value="F:kinase activity"/>
    <property type="evidence" value="ECO:0007669"/>
    <property type="project" value="UniProtKB-KW"/>
</dbReference>
<dbReference type="InterPro" id="IPR000014">
    <property type="entry name" value="PAS"/>
</dbReference>
<dbReference type="Pfam" id="PF08447">
    <property type="entry name" value="PAS_3"/>
    <property type="match status" value="1"/>
</dbReference>
<name>A0ABZ0TVS5_9SPHI</name>
<evidence type="ECO:0000256" key="2">
    <source>
        <dbReference type="ARBA" id="ARBA00012438"/>
    </source>
</evidence>
<comment type="catalytic activity">
    <reaction evidence="1">
        <text>ATP + protein L-histidine = ADP + protein N-phospho-L-histidine.</text>
        <dbReference type="EC" id="2.7.13.3"/>
    </reaction>
</comment>
<dbReference type="Proteomes" id="UP001324380">
    <property type="component" value="Chromosome"/>
</dbReference>
<keyword evidence="7" id="KW-0472">Membrane</keyword>
<dbReference type="EMBL" id="CP139558">
    <property type="protein sequence ID" value="WPU96972.1"/>
    <property type="molecule type" value="Genomic_DNA"/>
</dbReference>
<dbReference type="Gene3D" id="1.10.287.130">
    <property type="match status" value="1"/>
</dbReference>
<dbReference type="InterPro" id="IPR050351">
    <property type="entry name" value="BphY/WalK/GraS-like"/>
</dbReference>
<dbReference type="SUPFAM" id="SSF55874">
    <property type="entry name" value="ATPase domain of HSP90 chaperone/DNA topoisomerase II/histidine kinase"/>
    <property type="match status" value="1"/>
</dbReference>
<evidence type="ECO:0000313" key="10">
    <source>
        <dbReference type="EMBL" id="WPU96972.1"/>
    </source>
</evidence>
<dbReference type="PANTHER" id="PTHR45453">
    <property type="entry name" value="PHOSPHATE REGULON SENSOR PROTEIN PHOR"/>
    <property type="match status" value="1"/>
</dbReference>
<protein>
    <recommendedName>
        <fullName evidence="2">histidine kinase</fullName>
        <ecNumber evidence="2">2.7.13.3</ecNumber>
    </recommendedName>
</protein>
<dbReference type="PROSITE" id="PS50112">
    <property type="entry name" value="PAS"/>
    <property type="match status" value="1"/>
</dbReference>
<evidence type="ECO:0000256" key="1">
    <source>
        <dbReference type="ARBA" id="ARBA00000085"/>
    </source>
</evidence>
<evidence type="ECO:0000259" key="8">
    <source>
        <dbReference type="PROSITE" id="PS50109"/>
    </source>
</evidence>
<feature type="domain" description="PAS" evidence="9">
    <location>
        <begin position="31"/>
        <end position="103"/>
    </location>
</feature>